<accession>A0A1V6QAZ1</accession>
<dbReference type="Gene3D" id="1.25.40.10">
    <property type="entry name" value="Tetratricopeptide repeat domain"/>
    <property type="match status" value="2"/>
</dbReference>
<name>A0A1V6QAZ1_9EURO</name>
<gene>
    <name evidence="6" type="ORF">PENANT_c008G01101</name>
</gene>
<dbReference type="STRING" id="416450.A0A1V6QAZ1"/>
<dbReference type="SMART" id="SM00028">
    <property type="entry name" value="TPR"/>
    <property type="match status" value="4"/>
</dbReference>
<protein>
    <recommendedName>
        <fullName evidence="5">NACHT-NTPase and P-loop NTPases N-terminal domain-containing protein</fullName>
    </recommendedName>
</protein>
<dbReference type="PANTHER" id="PTHR45641">
    <property type="entry name" value="TETRATRICOPEPTIDE REPEAT PROTEIN (AFU_ORTHOLOGUE AFUA_6G03870)"/>
    <property type="match status" value="1"/>
</dbReference>
<dbReference type="AlphaFoldDB" id="A0A1V6QAZ1"/>
<proteinExistence type="predicted"/>
<dbReference type="PANTHER" id="PTHR45641:SF19">
    <property type="entry name" value="NEPHROCYSTIN-3"/>
    <property type="match status" value="1"/>
</dbReference>
<organism evidence="6 7">
    <name type="scientific">Penicillium antarcticum</name>
    <dbReference type="NCBI Taxonomy" id="416450"/>
    <lineage>
        <taxon>Eukaryota</taxon>
        <taxon>Fungi</taxon>
        <taxon>Dikarya</taxon>
        <taxon>Ascomycota</taxon>
        <taxon>Pezizomycotina</taxon>
        <taxon>Eurotiomycetes</taxon>
        <taxon>Eurotiomycetidae</taxon>
        <taxon>Eurotiales</taxon>
        <taxon>Aspergillaceae</taxon>
        <taxon>Penicillium</taxon>
    </lineage>
</organism>
<dbReference type="InterPro" id="IPR027417">
    <property type="entry name" value="P-loop_NTPase"/>
</dbReference>
<evidence type="ECO:0000256" key="3">
    <source>
        <dbReference type="PROSITE-ProRule" id="PRU00339"/>
    </source>
</evidence>
<evidence type="ECO:0000313" key="7">
    <source>
        <dbReference type="Proteomes" id="UP000191672"/>
    </source>
</evidence>
<feature type="repeat" description="TPR" evidence="3">
    <location>
        <begin position="775"/>
        <end position="808"/>
    </location>
</feature>
<comment type="caution">
    <text evidence="6">The sequence shown here is derived from an EMBL/GenBank/DDBJ whole genome shotgun (WGS) entry which is preliminary data.</text>
</comment>
<reference evidence="7" key="1">
    <citation type="journal article" date="2017" name="Nat. Microbiol.">
        <title>Global analysis of biosynthetic gene clusters reveals vast potential of secondary metabolite production in Penicillium species.</title>
        <authorList>
            <person name="Nielsen J.C."/>
            <person name="Grijseels S."/>
            <person name="Prigent S."/>
            <person name="Ji B."/>
            <person name="Dainat J."/>
            <person name="Nielsen K.F."/>
            <person name="Frisvad J.C."/>
            <person name="Workman M."/>
            <person name="Nielsen J."/>
        </authorList>
    </citation>
    <scope>NUCLEOTIDE SEQUENCE [LARGE SCALE GENOMIC DNA]</scope>
    <source>
        <strain evidence="7">IBT 31811</strain>
    </source>
</reference>
<dbReference type="InterPro" id="IPR019734">
    <property type="entry name" value="TPR_rpt"/>
</dbReference>
<feature type="region of interest" description="Disordered" evidence="4">
    <location>
        <begin position="181"/>
        <end position="200"/>
    </location>
</feature>
<dbReference type="PROSITE" id="PS50005">
    <property type="entry name" value="TPR"/>
    <property type="match status" value="1"/>
</dbReference>
<evidence type="ECO:0000256" key="2">
    <source>
        <dbReference type="ARBA" id="ARBA00022803"/>
    </source>
</evidence>
<dbReference type="SUPFAM" id="SSF52540">
    <property type="entry name" value="P-loop containing nucleoside triphosphate hydrolases"/>
    <property type="match status" value="1"/>
</dbReference>
<evidence type="ECO:0000256" key="1">
    <source>
        <dbReference type="ARBA" id="ARBA00022737"/>
    </source>
</evidence>
<dbReference type="Proteomes" id="UP000191672">
    <property type="component" value="Unassembled WGS sequence"/>
</dbReference>
<sequence>MSGLEVIGSISAIITFLQATKHLYERGKRAGEFLETLHIAGRRLPVLLHTLQTYKVNFERLKDTLPADLCHALQETLDDCTDKSQALSEIFAKVTSGPADTESRRQRYLSFVRKRGKGNKVESLMAGITQDIQLLVNNEAMKPSNSSQNTNANTDLEAILTEIKELRMSEEPDDGFSQTFHASGTQNNHVNGGNGQLNAGSGQQINTLARVGTQTFNFGTSTAKDDFSFRKPLGTCLDQAPFMPAELFIGRVAELTTIETALHPVSNFSQRIQQQQRRFALGGAGGIGKTQIALAYAQTSHISHETVLWFNATTEMTLIRSFETAAGLIFGSQVSQRLEGQEAVSRTRDWLSDPQNSKWLLVFDNYDDTNDFAIDSYFPPAAHGAVLITSRRAPLVNCIPEPLKIEPLQEINESLKILETRSKRMSLASDPFAVLLAERLGGLPLALATAGTYLQKRNLSFQRYLQVYEERWNIDPRRPAKLREYQERTLFTTWDVSYDRLKAEDSEAAQLLKILAYFDNQSLWYDLFHAGLCCPTGLEHVSPLYDVINDDVCFNGVMATLSDFSFLEHHLSSKTWSMHNCIHDWISASQDNTFDPSIYCEEAFGTDHGAAIMILTYLGRLHVQQRRFQEAKPILERAREAGIFSFRTKLNLGHVYRELGNLQGAEQMYIQALCGNHSSPQDITTNDLLEILSILEKDVHQISPGAKFTFSIGLCGKDQRVEDGFKVKLTRLFDILDSLCMVFRETARKREVKGILRRLLRLRDKFQGSDAPEALMTAKNLGCLYAAEGSFQEAEKLFKRVLDTRERLFASDHLSLITTLQCLGNLYLDQNTFEDAESALTGALAKAKKAFGEFHELTLDIIKSLDSLYEKQDKRIEQEAILDQILAIKETLLGHNHPSTINTVARLGTVKLLLRRLDVAEQMFLRVLGFPTSLHALGIHAIENFDVSINLSVIYIFTMRIHDAIQLIERMHTLALQRHDTDDEQCLVISSILETVRFLLEKKGPEGYRPEDMETSGLILLTPEVSGSYGCS</sequence>
<keyword evidence="2 3" id="KW-0802">TPR repeat</keyword>
<dbReference type="SUPFAM" id="SSF48452">
    <property type="entry name" value="TPR-like"/>
    <property type="match status" value="1"/>
</dbReference>
<keyword evidence="7" id="KW-1185">Reference proteome</keyword>
<dbReference type="InterPro" id="IPR011990">
    <property type="entry name" value="TPR-like_helical_dom_sf"/>
</dbReference>
<dbReference type="InterPro" id="IPR031352">
    <property type="entry name" value="SesA"/>
</dbReference>
<dbReference type="GO" id="GO:0043531">
    <property type="term" value="F:ADP binding"/>
    <property type="evidence" value="ECO:0007669"/>
    <property type="project" value="InterPro"/>
</dbReference>
<dbReference type="Pfam" id="PF17107">
    <property type="entry name" value="SesA"/>
    <property type="match status" value="1"/>
</dbReference>
<keyword evidence="1" id="KW-0677">Repeat</keyword>
<evidence type="ECO:0000259" key="5">
    <source>
        <dbReference type="Pfam" id="PF17107"/>
    </source>
</evidence>
<evidence type="ECO:0000256" key="4">
    <source>
        <dbReference type="SAM" id="MobiDB-lite"/>
    </source>
</evidence>
<evidence type="ECO:0000313" key="6">
    <source>
        <dbReference type="EMBL" id="OQD86142.1"/>
    </source>
</evidence>
<feature type="domain" description="NACHT-NTPase and P-loop NTPases N-terminal" evidence="5">
    <location>
        <begin position="10"/>
        <end position="135"/>
    </location>
</feature>
<dbReference type="Pfam" id="PF13374">
    <property type="entry name" value="TPR_10"/>
    <property type="match status" value="2"/>
</dbReference>
<dbReference type="Gene3D" id="3.40.50.300">
    <property type="entry name" value="P-loop containing nucleotide triphosphate hydrolases"/>
    <property type="match status" value="1"/>
</dbReference>
<dbReference type="EMBL" id="MDYN01000008">
    <property type="protein sequence ID" value="OQD86142.1"/>
    <property type="molecule type" value="Genomic_DNA"/>
</dbReference>
<dbReference type="Pfam" id="PF13432">
    <property type="entry name" value="TPR_16"/>
    <property type="match status" value="1"/>
</dbReference>